<reference evidence="2" key="1">
    <citation type="submission" date="2023-06" db="EMBL/GenBank/DDBJ databases">
        <authorList>
            <consortium name="Lawrence Berkeley National Laboratory"/>
            <person name="Ahrendt S."/>
            <person name="Sahu N."/>
            <person name="Indic B."/>
            <person name="Wong-Bajracharya J."/>
            <person name="Merenyi Z."/>
            <person name="Ke H.-M."/>
            <person name="Monk M."/>
            <person name="Kocsube S."/>
            <person name="Drula E."/>
            <person name="Lipzen A."/>
            <person name="Balint B."/>
            <person name="Henrissat B."/>
            <person name="Andreopoulos B."/>
            <person name="Martin F.M."/>
            <person name="Harder C.B."/>
            <person name="Rigling D."/>
            <person name="Ford K.L."/>
            <person name="Foster G.D."/>
            <person name="Pangilinan J."/>
            <person name="Papanicolaou A."/>
            <person name="Barry K."/>
            <person name="LaButti K."/>
            <person name="Viragh M."/>
            <person name="Koriabine M."/>
            <person name="Yan M."/>
            <person name="Riley R."/>
            <person name="Champramary S."/>
            <person name="Plett K.L."/>
            <person name="Tsai I.J."/>
            <person name="Slot J."/>
            <person name="Sipos G."/>
            <person name="Plett J."/>
            <person name="Nagy L.G."/>
            <person name="Grigoriev I.V."/>
        </authorList>
    </citation>
    <scope>NUCLEOTIDE SEQUENCE</scope>
    <source>
        <strain evidence="2">ICMP 16352</strain>
    </source>
</reference>
<dbReference type="Proteomes" id="UP001175227">
    <property type="component" value="Unassembled WGS sequence"/>
</dbReference>
<organism evidence="2 3">
    <name type="scientific">Armillaria novae-zelandiae</name>
    <dbReference type="NCBI Taxonomy" id="153914"/>
    <lineage>
        <taxon>Eukaryota</taxon>
        <taxon>Fungi</taxon>
        <taxon>Dikarya</taxon>
        <taxon>Basidiomycota</taxon>
        <taxon>Agaricomycotina</taxon>
        <taxon>Agaricomycetes</taxon>
        <taxon>Agaricomycetidae</taxon>
        <taxon>Agaricales</taxon>
        <taxon>Marasmiineae</taxon>
        <taxon>Physalacriaceae</taxon>
        <taxon>Armillaria</taxon>
    </lineage>
</organism>
<dbReference type="SUPFAM" id="SSF111126">
    <property type="entry name" value="Ligand-binding domain in the NO signalling and Golgi transport"/>
    <property type="match status" value="1"/>
</dbReference>
<dbReference type="AlphaFoldDB" id="A0AA39PRZ4"/>
<evidence type="ECO:0000256" key="1">
    <source>
        <dbReference type="ARBA" id="ARBA00006218"/>
    </source>
</evidence>
<evidence type="ECO:0000313" key="3">
    <source>
        <dbReference type="Proteomes" id="UP001175227"/>
    </source>
</evidence>
<dbReference type="Pfam" id="PF04051">
    <property type="entry name" value="TRAPP"/>
    <property type="match status" value="1"/>
</dbReference>
<comment type="similarity">
    <text evidence="1">Belongs to the TRAPP small subunits family. BET3 subfamily.</text>
</comment>
<proteinExistence type="inferred from homology"/>
<evidence type="ECO:0000313" key="2">
    <source>
        <dbReference type="EMBL" id="KAK0489437.1"/>
    </source>
</evidence>
<dbReference type="PANTHER" id="PTHR12817:SF0">
    <property type="entry name" value="GEO08327P1"/>
    <property type="match status" value="1"/>
</dbReference>
<dbReference type="CDD" id="cd14944">
    <property type="entry name" value="TRAPPC6A_Trs33"/>
    <property type="match status" value="1"/>
</dbReference>
<dbReference type="GO" id="GO:0005801">
    <property type="term" value="C:cis-Golgi network"/>
    <property type="evidence" value="ECO:0007669"/>
    <property type="project" value="TreeGrafter"/>
</dbReference>
<dbReference type="Gene3D" id="3.30.1380.20">
    <property type="entry name" value="Trafficking protein particle complex subunit 3"/>
    <property type="match status" value="1"/>
</dbReference>
<comment type="caution">
    <text evidence="2">The sequence shown here is derived from an EMBL/GenBank/DDBJ whole genome shotgun (WGS) entry which is preliminary data.</text>
</comment>
<sequence length="266" mass="29266">MTVTVRRTKMPGRGVCSIFPRICNSSLHRDHCRLSSLATMASLAVMADPPARHVDGAMMDYFMIELVNTVRESSAVAMARAKKVEQEMVESGLLPPPAPPVPVLPLKDNPRDSLTSIASRNSASAKVNPVTEAEEAVRVRLEAIGMHVGANFTERLCLEKMLFSETLDAVKFICKDIWTACWDKQVDNLRTNHRGVYVLQDNSFKTISHLSSWKGREDALQQAKMYVALPAGIIKGALSRLGYIGSVAPEVTSLPQCTFQVKLPKS</sequence>
<dbReference type="GO" id="GO:0005802">
    <property type="term" value="C:trans-Golgi network"/>
    <property type="evidence" value="ECO:0007669"/>
    <property type="project" value="TreeGrafter"/>
</dbReference>
<dbReference type="PANTHER" id="PTHR12817">
    <property type="entry name" value="TRAFFICKING PROTEIN PARTICLE COMPLEX SUBUNIT 6B"/>
    <property type="match status" value="1"/>
</dbReference>
<dbReference type="InterPro" id="IPR007194">
    <property type="entry name" value="TRAPP_component"/>
</dbReference>
<name>A0AA39PRZ4_9AGAR</name>
<dbReference type="GO" id="GO:0006888">
    <property type="term" value="P:endoplasmic reticulum to Golgi vesicle-mediated transport"/>
    <property type="evidence" value="ECO:0007669"/>
    <property type="project" value="TreeGrafter"/>
</dbReference>
<dbReference type="InterPro" id="IPR024096">
    <property type="entry name" value="NO_sig/Golgi_transp_ligand-bd"/>
</dbReference>
<keyword evidence="3" id="KW-1185">Reference proteome</keyword>
<accession>A0AA39PRZ4</accession>
<dbReference type="EMBL" id="JAUEPR010000002">
    <property type="protein sequence ID" value="KAK0489437.1"/>
    <property type="molecule type" value="Genomic_DNA"/>
</dbReference>
<gene>
    <name evidence="2" type="ORF">IW261DRAFT_415835</name>
</gene>
<dbReference type="InterPro" id="IPR037992">
    <property type="entry name" value="TRAPPC6/Trs33"/>
</dbReference>
<dbReference type="GO" id="GO:0030008">
    <property type="term" value="C:TRAPP complex"/>
    <property type="evidence" value="ECO:0007669"/>
    <property type="project" value="TreeGrafter"/>
</dbReference>
<protein>
    <submittedName>
        <fullName evidence="2">TRAPP complex subunit trs33</fullName>
    </submittedName>
</protein>